<dbReference type="AlphaFoldDB" id="A0AB39Z5A2"/>
<sequence>MNLPSKPKEKITAVAPIVCVKSQDKIEPQINSSMCDEYECELLRLDMGLMRADYKNWEAIFKETQLRLKHEIIMYEKAEEVVLKLMENSKVEANVTNEGKGIYVTISYKPTDYVYINVSNNNGLRCFTLLKALDWVQQKIIDLRTSLRLIENDQQFVNAQSEKINSIEKCLVKKEKFLAQKRIAVEKLNQVKTTFMEKPEPFLETKKDFEREFMEFMAEVEKDNALLSHMTEDILNLLNKLSAFRSERLTDSIVNRVRREINELLAKLGEQKTQDEISKTDSAETIINISLTQNYSVKSDTTENDSRKKYSAENMKKTKVINPMENVSIKINSTGKDSKKIDSPQNNFVYIQSTKNSSILADLTRNDSIIADSSEIGLETNKDQSAIEVQKDQTKSIKTKPTQNDLSKIDSSENNYGKRGLKRSRDQSATEVIKSNLDQKLSPKYIMTNYTKVGKQQFEDDDNQNKTPLSEIHQLVDDSILRMTDILSLRSLDITDREEFNDNDSITDLIEKESNEIELSEYATATEGKQRDQKSQKEVMEKYTDNSNSCGKSFSKSTINNLNEDAENIIANDTPTSAIQEVGNISPKQMTCDSNYDDTKSDGYFTKSRSKNHKKVISCEIGLERDLSPEKIGNLLPDMPVSNDLSKYVDACLEKMIFLLPERKLPSRAESEDLSLVYEEGTDGDITITNNSKHNDNQGFYNFPGNKDNSDGEST</sequence>
<name>A0AB39Z5A2_DROSZ</name>
<reference evidence="2" key="1">
    <citation type="submission" date="2025-05" db="UniProtKB">
        <authorList>
            <consortium name="RefSeq"/>
        </authorList>
    </citation>
    <scope>NUCLEOTIDE SEQUENCE [LARGE SCALE GENOMIC DNA]</scope>
</reference>
<evidence type="ECO:0000256" key="1">
    <source>
        <dbReference type="SAM" id="MobiDB-lite"/>
    </source>
</evidence>
<feature type="compositionally biased region" description="Polar residues" evidence="1">
    <location>
        <begin position="687"/>
        <end position="700"/>
    </location>
</feature>
<feature type="region of interest" description="Disordered" evidence="1">
    <location>
        <begin position="684"/>
        <end position="715"/>
    </location>
</feature>
<keyword evidence="2" id="KW-1185">Reference proteome</keyword>
<evidence type="ECO:0000313" key="3">
    <source>
        <dbReference type="RefSeq" id="XP_016928669.3"/>
    </source>
</evidence>
<gene>
    <name evidence="3" type="primary">LOC108009107</name>
</gene>
<accession>A0AB39Z5A2</accession>
<dbReference type="Proteomes" id="UP001652628">
    <property type="component" value="Chromosome 2L"/>
</dbReference>
<protein>
    <submittedName>
        <fullName evidence="3">Origin recognition complex subunit 1</fullName>
    </submittedName>
</protein>
<dbReference type="RefSeq" id="XP_016928669.3">
    <property type="nucleotide sequence ID" value="XM_017073180.4"/>
</dbReference>
<evidence type="ECO:0000313" key="2">
    <source>
        <dbReference type="Proteomes" id="UP001652628"/>
    </source>
</evidence>
<dbReference type="GeneID" id="108009107"/>
<reference evidence="3" key="2">
    <citation type="submission" date="2025-08" db="UniProtKB">
        <authorList>
            <consortium name="RefSeq"/>
        </authorList>
    </citation>
    <scope>IDENTIFICATION</scope>
</reference>
<organism evidence="2 3">
    <name type="scientific">Drosophila suzukii</name>
    <name type="common">Spotted-wing drosophila fruit fly</name>
    <dbReference type="NCBI Taxonomy" id="28584"/>
    <lineage>
        <taxon>Eukaryota</taxon>
        <taxon>Metazoa</taxon>
        <taxon>Ecdysozoa</taxon>
        <taxon>Arthropoda</taxon>
        <taxon>Hexapoda</taxon>
        <taxon>Insecta</taxon>
        <taxon>Pterygota</taxon>
        <taxon>Neoptera</taxon>
        <taxon>Endopterygota</taxon>
        <taxon>Diptera</taxon>
        <taxon>Brachycera</taxon>
        <taxon>Muscomorpha</taxon>
        <taxon>Ephydroidea</taxon>
        <taxon>Drosophilidae</taxon>
        <taxon>Drosophila</taxon>
        <taxon>Sophophora</taxon>
    </lineage>
</organism>
<feature type="region of interest" description="Disordered" evidence="1">
    <location>
        <begin position="387"/>
        <end position="429"/>
    </location>
</feature>
<proteinExistence type="predicted"/>